<keyword evidence="11" id="KW-1185">Reference proteome</keyword>
<dbReference type="InterPro" id="IPR002471">
    <property type="entry name" value="Pept_S9_AS"/>
</dbReference>
<evidence type="ECO:0000256" key="5">
    <source>
        <dbReference type="ARBA" id="ARBA00022801"/>
    </source>
</evidence>
<keyword evidence="6" id="KW-0720">Serine protease</keyword>
<dbReference type="InterPro" id="IPR001375">
    <property type="entry name" value="Peptidase_S9_cat"/>
</dbReference>
<dbReference type="EC" id="3.4.21.26" evidence="3"/>
<dbReference type="Pfam" id="PF00326">
    <property type="entry name" value="Peptidase_S9"/>
    <property type="match status" value="1"/>
</dbReference>
<feature type="domain" description="Peptidase S9 prolyl oligopeptidase catalytic" evidence="8">
    <location>
        <begin position="500"/>
        <end position="705"/>
    </location>
</feature>
<protein>
    <recommendedName>
        <fullName evidence="3">prolyl oligopeptidase</fullName>
        <ecNumber evidence="3">3.4.21.26</ecNumber>
    </recommendedName>
</protein>
<dbReference type="EMBL" id="BAABIP010000007">
    <property type="protein sequence ID" value="GAA4761745.1"/>
    <property type="molecule type" value="Genomic_DNA"/>
</dbReference>
<dbReference type="PROSITE" id="PS00708">
    <property type="entry name" value="PRO_ENDOPEP_SER"/>
    <property type="match status" value="1"/>
</dbReference>
<evidence type="ECO:0000256" key="2">
    <source>
        <dbReference type="ARBA" id="ARBA00005228"/>
    </source>
</evidence>
<comment type="catalytic activity">
    <reaction evidence="1">
        <text>Hydrolysis of Pro-|-Xaa &gt;&gt; Ala-|-Xaa in oligopeptides.</text>
        <dbReference type="EC" id="3.4.21.26"/>
    </reaction>
</comment>
<dbReference type="InterPro" id="IPR023302">
    <property type="entry name" value="Pept_S9A_N"/>
</dbReference>
<evidence type="ECO:0000313" key="10">
    <source>
        <dbReference type="EMBL" id="GAA4761745.1"/>
    </source>
</evidence>
<dbReference type="PANTHER" id="PTHR42881">
    <property type="entry name" value="PROLYL ENDOPEPTIDASE"/>
    <property type="match status" value="1"/>
</dbReference>
<accession>A0ABP8ZPM0</accession>
<evidence type="ECO:0000259" key="9">
    <source>
        <dbReference type="Pfam" id="PF02897"/>
    </source>
</evidence>
<dbReference type="PANTHER" id="PTHR42881:SF2">
    <property type="entry name" value="PROLYL ENDOPEPTIDASE"/>
    <property type="match status" value="1"/>
</dbReference>
<dbReference type="InterPro" id="IPR051167">
    <property type="entry name" value="Prolyl_oligopep/macrocyclase"/>
</dbReference>
<proteinExistence type="inferred from homology"/>
<keyword evidence="4" id="KW-0645">Protease</keyword>
<dbReference type="SUPFAM" id="SSF53474">
    <property type="entry name" value="alpha/beta-Hydrolases"/>
    <property type="match status" value="1"/>
</dbReference>
<feature type="domain" description="Peptidase S9A N-terminal" evidence="9">
    <location>
        <begin position="37"/>
        <end position="423"/>
    </location>
</feature>
<organism evidence="10 11">
    <name type="scientific">Flavobacterium hankyongi</name>
    <dbReference type="NCBI Taxonomy" id="1176532"/>
    <lineage>
        <taxon>Bacteria</taxon>
        <taxon>Pseudomonadati</taxon>
        <taxon>Bacteroidota</taxon>
        <taxon>Flavobacteriia</taxon>
        <taxon>Flavobacteriales</taxon>
        <taxon>Flavobacteriaceae</taxon>
        <taxon>Flavobacterium</taxon>
    </lineage>
</organism>
<gene>
    <name evidence="10" type="ORF">GCM10023230_08730</name>
</gene>
<reference evidence="11" key="1">
    <citation type="journal article" date="2019" name="Int. J. Syst. Evol. Microbiol.">
        <title>The Global Catalogue of Microorganisms (GCM) 10K type strain sequencing project: providing services to taxonomists for standard genome sequencing and annotation.</title>
        <authorList>
            <consortium name="The Broad Institute Genomics Platform"/>
            <consortium name="The Broad Institute Genome Sequencing Center for Infectious Disease"/>
            <person name="Wu L."/>
            <person name="Ma J."/>
        </authorList>
    </citation>
    <scope>NUCLEOTIDE SEQUENCE [LARGE SCALE GENOMIC DNA]</scope>
    <source>
        <strain evidence="11">JCM 18198</strain>
    </source>
</reference>
<keyword evidence="5" id="KW-0378">Hydrolase</keyword>
<feature type="chain" id="PRO_5046340839" description="prolyl oligopeptidase" evidence="7">
    <location>
        <begin position="34"/>
        <end position="708"/>
    </location>
</feature>
<dbReference type="PRINTS" id="PR00862">
    <property type="entry name" value="PROLIGOPTASE"/>
</dbReference>
<evidence type="ECO:0000259" key="8">
    <source>
        <dbReference type="Pfam" id="PF00326"/>
    </source>
</evidence>
<dbReference type="Pfam" id="PF02897">
    <property type="entry name" value="Peptidase_S9_N"/>
    <property type="match status" value="1"/>
</dbReference>
<dbReference type="Proteomes" id="UP001500141">
    <property type="component" value="Unassembled WGS sequence"/>
</dbReference>
<dbReference type="InterPro" id="IPR002470">
    <property type="entry name" value="Peptidase_S9A"/>
</dbReference>
<evidence type="ECO:0000256" key="7">
    <source>
        <dbReference type="SAM" id="SignalP"/>
    </source>
</evidence>
<name>A0ABP8ZPM0_9FLAO</name>
<evidence type="ECO:0000256" key="4">
    <source>
        <dbReference type="ARBA" id="ARBA00022670"/>
    </source>
</evidence>
<feature type="signal peptide" evidence="7">
    <location>
        <begin position="1"/>
        <end position="33"/>
    </location>
</feature>
<evidence type="ECO:0000256" key="6">
    <source>
        <dbReference type="ARBA" id="ARBA00022825"/>
    </source>
</evidence>
<comment type="similarity">
    <text evidence="2">Belongs to the peptidase S9A family.</text>
</comment>
<dbReference type="SUPFAM" id="SSF50993">
    <property type="entry name" value="Peptidase/esterase 'gauge' domain"/>
    <property type="match status" value="1"/>
</dbReference>
<dbReference type="Gene3D" id="2.130.10.120">
    <property type="entry name" value="Prolyl oligopeptidase, N-terminal domain"/>
    <property type="match status" value="1"/>
</dbReference>
<dbReference type="InterPro" id="IPR029058">
    <property type="entry name" value="AB_hydrolase_fold"/>
</dbReference>
<comment type="caution">
    <text evidence="10">The sequence shown here is derived from an EMBL/GenBank/DDBJ whole genome shotgun (WGS) entry which is preliminary data.</text>
</comment>
<dbReference type="Gene3D" id="3.40.50.1820">
    <property type="entry name" value="alpha/beta hydrolase"/>
    <property type="match status" value="1"/>
</dbReference>
<keyword evidence="7" id="KW-0732">Signal</keyword>
<evidence type="ECO:0000313" key="11">
    <source>
        <dbReference type="Proteomes" id="UP001500141"/>
    </source>
</evidence>
<evidence type="ECO:0000256" key="1">
    <source>
        <dbReference type="ARBA" id="ARBA00001070"/>
    </source>
</evidence>
<evidence type="ECO:0000256" key="3">
    <source>
        <dbReference type="ARBA" id="ARBA00011897"/>
    </source>
</evidence>
<sequence length="708" mass="82542">MYKITVLLPKTYKMQLKFILALFCFSIFSQSQSSIETKKVENIITKHGLTFNDEYSWLEKMDSDETKSWVSRQNAYAEGYYAAVKKSVSTKETIKIYDQNSTGSLPSIRGRYFYKLLTVDNKKSPYLFMLKKLDEEPIELVNPNKIYKNKNVNIENYYPSKNSNYLAYSLRIDGSDKLEIRFLDINRKEKLKDTLINVKFSNVSWNKDLGVFYKLNSNKNQFEKDSTYHVFYHRMNTTQDKDELVYDGTKSNKDVQFFTSKSNFFLIEKDNESNKKSYYYSNLDDQNFTLTKFYESANGEFRFINYHAGRIYYSTDKYNWGEVRYFNLKNKSDDKQIIPQFYNHLLVNTSFTDNYLFCKYKTLGKTYLSVYDYEGKFIKKIETPIGSNISFQNFDEETKDIYFTVSSYTIPNRNFRVNLLNSKDPEQVFTSVNRAKPTVFPLDYFETKCISFKNRENIDVPITIIYKKGLQLNGNNPCLLEAYGGFGTISGPRYDNGLLHFLDKGGVYAFAEIRGGGEKGKDWHKKGIGLNRKNGLDDFIDASEFLIQEKYTNQNKLAITGGSQGGLVVGYALTERPDLYKLALPKVGVFDMVKFDKFTIGNFHHTEYGNPEIETEFKSILSYSPLHKIKKDVNYPMTVIFTADNDDRVPPLHSYKFAAALQNREAQKNRIILITKKELGHYGGNTYNKFVEEKAQFYDFLIRVLIKE</sequence>